<protein>
    <recommendedName>
        <fullName evidence="4">Integral membrane protein</fullName>
    </recommendedName>
</protein>
<proteinExistence type="predicted"/>
<feature type="transmembrane region" description="Helical" evidence="1">
    <location>
        <begin position="83"/>
        <end position="103"/>
    </location>
</feature>
<dbReference type="EMBL" id="BAAAMU010000004">
    <property type="protein sequence ID" value="GAA1615070.1"/>
    <property type="molecule type" value="Genomic_DNA"/>
</dbReference>
<feature type="transmembrane region" description="Helical" evidence="1">
    <location>
        <begin position="56"/>
        <end position="77"/>
    </location>
</feature>
<feature type="transmembrane region" description="Helical" evidence="1">
    <location>
        <begin position="110"/>
        <end position="129"/>
    </location>
</feature>
<keyword evidence="1" id="KW-0812">Transmembrane</keyword>
<accession>A0ABN2ER27</accession>
<keyword evidence="3" id="KW-1185">Reference proteome</keyword>
<gene>
    <name evidence="2" type="ORF">GCM10009733_009170</name>
</gene>
<keyword evidence="1" id="KW-0472">Membrane</keyword>
<comment type="caution">
    <text evidence="2">The sequence shown here is derived from an EMBL/GenBank/DDBJ whole genome shotgun (WGS) entry which is preliminary data.</text>
</comment>
<dbReference type="Proteomes" id="UP001500064">
    <property type="component" value="Unassembled WGS sequence"/>
</dbReference>
<evidence type="ECO:0000313" key="3">
    <source>
        <dbReference type="Proteomes" id="UP001500064"/>
    </source>
</evidence>
<name>A0ABN2ER27_9ACTN</name>
<evidence type="ECO:0000313" key="2">
    <source>
        <dbReference type="EMBL" id="GAA1615070.1"/>
    </source>
</evidence>
<feature type="transmembrane region" description="Helical" evidence="1">
    <location>
        <begin position="20"/>
        <end position="44"/>
    </location>
</feature>
<organism evidence="2 3">
    <name type="scientific">Nonomuraea maheshkhaliensis</name>
    <dbReference type="NCBI Taxonomy" id="419590"/>
    <lineage>
        <taxon>Bacteria</taxon>
        <taxon>Bacillati</taxon>
        <taxon>Actinomycetota</taxon>
        <taxon>Actinomycetes</taxon>
        <taxon>Streptosporangiales</taxon>
        <taxon>Streptosporangiaceae</taxon>
        <taxon>Nonomuraea</taxon>
    </lineage>
</organism>
<dbReference type="RefSeq" id="WP_346101588.1">
    <property type="nucleotide sequence ID" value="NZ_BAAAMU010000004.1"/>
</dbReference>
<evidence type="ECO:0000256" key="1">
    <source>
        <dbReference type="SAM" id="Phobius"/>
    </source>
</evidence>
<evidence type="ECO:0008006" key="4">
    <source>
        <dbReference type="Google" id="ProtNLM"/>
    </source>
</evidence>
<reference evidence="2 3" key="1">
    <citation type="journal article" date="2019" name="Int. J. Syst. Evol. Microbiol.">
        <title>The Global Catalogue of Microorganisms (GCM) 10K type strain sequencing project: providing services to taxonomists for standard genome sequencing and annotation.</title>
        <authorList>
            <consortium name="The Broad Institute Genomics Platform"/>
            <consortium name="The Broad Institute Genome Sequencing Center for Infectious Disease"/>
            <person name="Wu L."/>
            <person name="Ma J."/>
        </authorList>
    </citation>
    <scope>NUCLEOTIDE SEQUENCE [LARGE SCALE GENOMIC DNA]</scope>
    <source>
        <strain evidence="2 3">JCM 13929</strain>
    </source>
</reference>
<sequence length="131" mass="13231">MTAHHTLATPPATAPWPVQALKAVVVLHVVALLFQAVTAGMLLSSPGGRALHENSGIALGIIGLVHLVAAILVWRPGGGSARFVGPAAALLVLTVAAALLGLAHMTVLHLPLGVALFGGGVAQLIRVMARE</sequence>
<keyword evidence="1" id="KW-1133">Transmembrane helix</keyword>